<keyword evidence="6 7" id="KW-0131">Cell cycle</keyword>
<evidence type="ECO:0000256" key="1">
    <source>
        <dbReference type="ARBA" id="ARBA00022475"/>
    </source>
</evidence>
<keyword evidence="2 7" id="KW-0132">Cell division</keyword>
<dbReference type="InterPro" id="IPR011922">
    <property type="entry name" value="Cell_div_FtsL"/>
</dbReference>
<name>A0A419V643_9BACL</name>
<keyword evidence="3 7" id="KW-0812">Transmembrane</keyword>
<dbReference type="Pfam" id="PF04977">
    <property type="entry name" value="DivIC"/>
    <property type="match status" value="1"/>
</dbReference>
<dbReference type="OrthoDB" id="2989137at2"/>
<keyword evidence="10" id="KW-1185">Reference proteome</keyword>
<dbReference type="NCBIfam" id="TIGR02209">
    <property type="entry name" value="ftsL_broad"/>
    <property type="match status" value="1"/>
</dbReference>
<comment type="similarity">
    <text evidence="7">Belongs to the FtsL family.</text>
</comment>
<dbReference type="HAMAP" id="MF_00910">
    <property type="entry name" value="FtsL"/>
    <property type="match status" value="1"/>
</dbReference>
<dbReference type="GO" id="GO:0005886">
    <property type="term" value="C:plasma membrane"/>
    <property type="evidence" value="ECO:0007669"/>
    <property type="project" value="UniProtKB-SubCell"/>
</dbReference>
<evidence type="ECO:0000256" key="6">
    <source>
        <dbReference type="ARBA" id="ARBA00023306"/>
    </source>
</evidence>
<comment type="subcellular location">
    <subcellularLocation>
        <location evidence="7">Cell membrane</location>
        <topology evidence="7">Single-pass type II membrane protein</topology>
    </subcellularLocation>
    <text evidence="7">Localizes to the division septum where it forms a ring structure.</text>
</comment>
<feature type="transmembrane region" description="Helical" evidence="7">
    <location>
        <begin position="36"/>
        <end position="60"/>
    </location>
</feature>
<keyword evidence="1 7" id="KW-1003">Cell membrane</keyword>
<keyword evidence="4 7" id="KW-1133">Transmembrane helix</keyword>
<comment type="function">
    <text evidence="7">Essential cell division protein.</text>
</comment>
<evidence type="ECO:0000256" key="7">
    <source>
        <dbReference type="HAMAP-Rule" id="MF_00910"/>
    </source>
</evidence>
<dbReference type="AlphaFoldDB" id="A0A419V643"/>
<sequence length="121" mass="13626">MDNLAKQIQRQRHQKVEIHKEAHEHVKKSITKGEKIIIGTAAALIMAACFFIVSNFAAIYGHEREISALSQSVSQQSEVNQSLEVEISELSAPDRIMYYAKEELGMSLQDDQVKVIQSVNQ</sequence>
<gene>
    <name evidence="7" type="primary">ftsL</name>
    <name evidence="9" type="ORF">ATL39_1153</name>
</gene>
<evidence type="ECO:0000256" key="5">
    <source>
        <dbReference type="ARBA" id="ARBA00023136"/>
    </source>
</evidence>
<reference evidence="9 10" key="1">
    <citation type="submission" date="2018-09" db="EMBL/GenBank/DDBJ databases">
        <title>Genomic Encyclopedia of Archaeal and Bacterial Type Strains, Phase II (KMG-II): from individual species to whole genera.</title>
        <authorList>
            <person name="Goeker M."/>
        </authorList>
    </citation>
    <scope>NUCLEOTIDE SEQUENCE [LARGE SCALE GENOMIC DNA]</scope>
    <source>
        <strain evidence="9 10">DSM 17008</strain>
    </source>
</reference>
<dbReference type="GO" id="GO:0043093">
    <property type="term" value="P:FtsZ-dependent cytokinesis"/>
    <property type="evidence" value="ECO:0007669"/>
    <property type="project" value="UniProtKB-UniRule"/>
</dbReference>
<dbReference type="EMBL" id="RAPK01000007">
    <property type="protein sequence ID" value="RKD75454.1"/>
    <property type="molecule type" value="Genomic_DNA"/>
</dbReference>
<proteinExistence type="inferred from homology"/>
<evidence type="ECO:0000256" key="2">
    <source>
        <dbReference type="ARBA" id="ARBA00022618"/>
    </source>
</evidence>
<keyword evidence="5 7" id="KW-0472">Membrane</keyword>
<dbReference type="Proteomes" id="UP000285120">
    <property type="component" value="Unassembled WGS sequence"/>
</dbReference>
<protein>
    <recommendedName>
        <fullName evidence="7 8">Cell division protein FtsL</fullName>
    </recommendedName>
</protein>
<organism evidence="9 10">
    <name type="scientific">Sinobaca qinghaiensis</name>
    <dbReference type="NCBI Taxonomy" id="342944"/>
    <lineage>
        <taxon>Bacteria</taxon>
        <taxon>Bacillati</taxon>
        <taxon>Bacillota</taxon>
        <taxon>Bacilli</taxon>
        <taxon>Bacillales</taxon>
        <taxon>Sporolactobacillaceae</taxon>
        <taxon>Sinobaca</taxon>
    </lineage>
</organism>
<evidence type="ECO:0000256" key="3">
    <source>
        <dbReference type="ARBA" id="ARBA00022692"/>
    </source>
</evidence>
<evidence type="ECO:0000313" key="10">
    <source>
        <dbReference type="Proteomes" id="UP000285120"/>
    </source>
</evidence>
<evidence type="ECO:0000313" key="9">
    <source>
        <dbReference type="EMBL" id="RKD75454.1"/>
    </source>
</evidence>
<evidence type="ECO:0000256" key="4">
    <source>
        <dbReference type="ARBA" id="ARBA00022989"/>
    </source>
</evidence>
<dbReference type="InterPro" id="IPR007060">
    <property type="entry name" value="FtsL/DivIC"/>
</dbReference>
<accession>A0A419V643</accession>
<dbReference type="GO" id="GO:0032153">
    <property type="term" value="C:cell division site"/>
    <property type="evidence" value="ECO:0007669"/>
    <property type="project" value="UniProtKB-UniRule"/>
</dbReference>
<dbReference type="RefSeq" id="WP_120192331.1">
    <property type="nucleotide sequence ID" value="NZ_RAPK01000007.1"/>
</dbReference>
<comment type="caution">
    <text evidence="9">The sequence shown here is derived from an EMBL/GenBank/DDBJ whole genome shotgun (WGS) entry which is preliminary data.</text>
</comment>
<evidence type="ECO:0000256" key="8">
    <source>
        <dbReference type="NCBIfam" id="TIGR02209"/>
    </source>
</evidence>